<dbReference type="Gene3D" id="3.30.565.10">
    <property type="entry name" value="Histidine kinase-like ATPase, C-terminal domain"/>
    <property type="match status" value="1"/>
</dbReference>
<dbReference type="InterPro" id="IPR010559">
    <property type="entry name" value="Sig_transdc_His_kin_internal"/>
</dbReference>
<name>A0A0N0CGC5_9FLAO</name>
<evidence type="ECO:0000313" key="3">
    <source>
        <dbReference type="EMBL" id="KOY53097.1"/>
    </source>
</evidence>
<dbReference type="RefSeq" id="WP_053975141.1">
    <property type="nucleotide sequence ID" value="NZ_FNUE01000002.1"/>
</dbReference>
<evidence type="ECO:0000259" key="2">
    <source>
        <dbReference type="Pfam" id="PF06580"/>
    </source>
</evidence>
<dbReference type="AlphaFoldDB" id="A0A0N0CGC5"/>
<protein>
    <submittedName>
        <fullName evidence="3">Putative two-component system sensor protein</fullName>
    </submittedName>
</protein>
<dbReference type="Proteomes" id="UP000037716">
    <property type="component" value="Unassembled WGS sequence"/>
</dbReference>
<dbReference type="GO" id="GO:0000155">
    <property type="term" value="F:phosphorelay sensor kinase activity"/>
    <property type="evidence" value="ECO:0007669"/>
    <property type="project" value="InterPro"/>
</dbReference>
<keyword evidence="1" id="KW-0472">Membrane</keyword>
<dbReference type="EMBL" id="LGBR01000001">
    <property type="protein sequence ID" value="KOY53097.1"/>
    <property type="molecule type" value="Genomic_DNA"/>
</dbReference>
<feature type="transmembrane region" description="Helical" evidence="1">
    <location>
        <begin position="12"/>
        <end position="32"/>
    </location>
</feature>
<sequence>MKMKISENRKKIMKRLFKIMLVIIGIIIIVFNDTFGKLEGFAEFIAFYFIIVFITIAYWIFKQIKSIFKLRNEKEKTELLHLKSQVNPHFFFNTLNNLYGMMEKNSKEREMVLKLSDMMRYSIYEGEKDWVTLKNELDYLQNYIELQEIRYHKKSDVQFNHTIENPDAKVMPLLFIILLENAFKHGLENLEKDAYIHIDFTESENEVQLVIENNFDLQQTKNQEGIGLKNLKRRLELVYPKRHSLSFDINNTIYKVTLSLTLK</sequence>
<dbReference type="InterPro" id="IPR036890">
    <property type="entry name" value="HATPase_C_sf"/>
</dbReference>
<dbReference type="OrthoDB" id="9809908at2"/>
<dbReference type="Pfam" id="PF06580">
    <property type="entry name" value="His_kinase"/>
    <property type="match status" value="1"/>
</dbReference>
<feature type="domain" description="Signal transduction histidine kinase internal region" evidence="2">
    <location>
        <begin position="78"/>
        <end position="154"/>
    </location>
</feature>
<comment type="caution">
    <text evidence="3">The sequence shown here is derived from an EMBL/GenBank/DDBJ whole genome shotgun (WGS) entry which is preliminary data.</text>
</comment>
<evidence type="ECO:0000256" key="1">
    <source>
        <dbReference type="SAM" id="Phobius"/>
    </source>
</evidence>
<organism evidence="3 4">
    <name type="scientific">Polaribacter dokdonensis DSW-5</name>
    <dbReference type="NCBI Taxonomy" id="1300348"/>
    <lineage>
        <taxon>Bacteria</taxon>
        <taxon>Pseudomonadati</taxon>
        <taxon>Bacteroidota</taxon>
        <taxon>Flavobacteriia</taxon>
        <taxon>Flavobacteriales</taxon>
        <taxon>Flavobacteriaceae</taxon>
    </lineage>
</organism>
<keyword evidence="1" id="KW-1133">Transmembrane helix</keyword>
<dbReference type="STRING" id="1300348.I602_2657"/>
<dbReference type="PANTHER" id="PTHR34220:SF7">
    <property type="entry name" value="SENSOR HISTIDINE KINASE YPDA"/>
    <property type="match status" value="1"/>
</dbReference>
<gene>
    <name evidence="3" type="ORF">I602_2657</name>
</gene>
<dbReference type="PATRIC" id="fig|1300348.6.peg.2659"/>
<dbReference type="InterPro" id="IPR050640">
    <property type="entry name" value="Bact_2-comp_sensor_kinase"/>
</dbReference>
<dbReference type="GO" id="GO:0016020">
    <property type="term" value="C:membrane"/>
    <property type="evidence" value="ECO:0007669"/>
    <property type="project" value="InterPro"/>
</dbReference>
<keyword evidence="1" id="KW-0812">Transmembrane</keyword>
<feature type="transmembrane region" description="Helical" evidence="1">
    <location>
        <begin position="44"/>
        <end position="61"/>
    </location>
</feature>
<evidence type="ECO:0000313" key="4">
    <source>
        <dbReference type="Proteomes" id="UP000037716"/>
    </source>
</evidence>
<proteinExistence type="predicted"/>
<dbReference type="SUPFAM" id="SSF55874">
    <property type="entry name" value="ATPase domain of HSP90 chaperone/DNA topoisomerase II/histidine kinase"/>
    <property type="match status" value="1"/>
</dbReference>
<dbReference type="PANTHER" id="PTHR34220">
    <property type="entry name" value="SENSOR HISTIDINE KINASE YPDA"/>
    <property type="match status" value="1"/>
</dbReference>
<accession>A0A0N0CGC5</accession>
<reference evidence="3 4" key="1">
    <citation type="submission" date="2015-07" db="EMBL/GenBank/DDBJ databases">
        <title>Genome of Polaribacter dokdonenesis DSW-5, isolated from seawater off Dokdo in Korea.</title>
        <authorList>
            <person name="Yoon K."/>
            <person name="Song J.Y."/>
            <person name="Kim J.F."/>
        </authorList>
    </citation>
    <scope>NUCLEOTIDE SEQUENCE [LARGE SCALE GENOMIC DNA]</scope>
    <source>
        <strain evidence="3 4">DSW-5</strain>
    </source>
</reference>